<name>A0ABM9HVU7_9GAMM</name>
<evidence type="ECO:0000256" key="1">
    <source>
        <dbReference type="SAM" id="MobiDB-lite"/>
    </source>
</evidence>
<proteinExistence type="predicted"/>
<organism evidence="2 3">
    <name type="scientific">Methylocaldum szegediense</name>
    <dbReference type="NCBI Taxonomy" id="73780"/>
    <lineage>
        <taxon>Bacteria</taxon>
        <taxon>Pseudomonadati</taxon>
        <taxon>Pseudomonadota</taxon>
        <taxon>Gammaproteobacteria</taxon>
        <taxon>Methylococcales</taxon>
        <taxon>Methylococcaceae</taxon>
        <taxon>Methylocaldum</taxon>
    </lineage>
</organism>
<sequence length="73" mass="8191">MNDPLQSSDFGAEDDQITTAFDADVNIASWLSHRDIVTAIESRIEVRRSFGGKQQKASGYRAKQAKHTRLTRP</sequence>
<evidence type="ECO:0008006" key="4">
    <source>
        <dbReference type="Google" id="ProtNLM"/>
    </source>
</evidence>
<keyword evidence="3" id="KW-1185">Reference proteome</keyword>
<feature type="compositionally biased region" description="Basic residues" evidence="1">
    <location>
        <begin position="63"/>
        <end position="73"/>
    </location>
</feature>
<evidence type="ECO:0000313" key="2">
    <source>
        <dbReference type="EMBL" id="CAI8720327.1"/>
    </source>
</evidence>
<feature type="region of interest" description="Disordered" evidence="1">
    <location>
        <begin position="50"/>
        <end position="73"/>
    </location>
</feature>
<dbReference type="EMBL" id="OX458333">
    <property type="protein sequence ID" value="CAI8720327.1"/>
    <property type="molecule type" value="Genomic_DNA"/>
</dbReference>
<accession>A0ABM9HVU7</accession>
<gene>
    <name evidence="2" type="ORF">MSZNOR_0079</name>
</gene>
<evidence type="ECO:0000313" key="3">
    <source>
        <dbReference type="Proteomes" id="UP001162030"/>
    </source>
</evidence>
<reference evidence="2 3" key="1">
    <citation type="submission" date="2023-03" db="EMBL/GenBank/DDBJ databases">
        <authorList>
            <person name="Pearce D."/>
        </authorList>
    </citation>
    <scope>NUCLEOTIDE SEQUENCE [LARGE SCALE GENOMIC DNA]</scope>
    <source>
        <strain evidence="2">Msz</strain>
    </source>
</reference>
<dbReference type="Proteomes" id="UP001162030">
    <property type="component" value="Chromosome"/>
</dbReference>
<protein>
    <recommendedName>
        <fullName evidence="4">Transposase</fullName>
    </recommendedName>
</protein>